<dbReference type="Proteomes" id="UP000649328">
    <property type="component" value="Unassembled WGS sequence"/>
</dbReference>
<accession>A0A8H7GWJ5</accession>
<evidence type="ECO:0000313" key="2">
    <source>
        <dbReference type="EMBL" id="KAF8003901.1"/>
    </source>
</evidence>
<keyword evidence="3" id="KW-1185">Reference proteome</keyword>
<dbReference type="EMBL" id="JACBPP010000002">
    <property type="protein sequence ID" value="KAF8003901.1"/>
    <property type="molecule type" value="Genomic_DNA"/>
</dbReference>
<feature type="compositionally biased region" description="Basic and acidic residues" evidence="1">
    <location>
        <begin position="1"/>
        <end position="11"/>
    </location>
</feature>
<feature type="region of interest" description="Disordered" evidence="1">
    <location>
        <begin position="1"/>
        <end position="24"/>
    </location>
</feature>
<evidence type="ECO:0000256" key="1">
    <source>
        <dbReference type="SAM" id="MobiDB-lite"/>
    </source>
</evidence>
<proteinExistence type="predicted"/>
<name>A0A8H7GWJ5_9ASCO</name>
<organism evidence="2 3">
    <name type="scientific">Metschnikowia pulcherrima</name>
    <dbReference type="NCBI Taxonomy" id="27326"/>
    <lineage>
        <taxon>Eukaryota</taxon>
        <taxon>Fungi</taxon>
        <taxon>Dikarya</taxon>
        <taxon>Ascomycota</taxon>
        <taxon>Saccharomycotina</taxon>
        <taxon>Pichiomycetes</taxon>
        <taxon>Metschnikowiaceae</taxon>
        <taxon>Metschnikowia</taxon>
    </lineage>
</organism>
<sequence>MSDRVARLTEIRRKRKAQKGTNAANEIDASVVAPKPLAEVPSKLNVTSIEDNKTVEKNDQSRKSPDAGTIWARERGRRAIRYGRSG</sequence>
<comment type="caution">
    <text evidence="2">The sequence shown here is derived from an EMBL/GenBank/DDBJ whole genome shotgun (WGS) entry which is preliminary data.</text>
</comment>
<feature type="region of interest" description="Disordered" evidence="1">
    <location>
        <begin position="49"/>
        <end position="71"/>
    </location>
</feature>
<gene>
    <name evidence="2" type="ORF">HF325_001349</name>
</gene>
<dbReference type="AlphaFoldDB" id="A0A8H7GWJ5"/>
<reference evidence="2" key="1">
    <citation type="submission" date="2020-10" db="EMBL/GenBank/DDBJ databases">
        <title>The Whole-Genome Sequence of Metschnikowia persimmonesis, a Novel Endophytic Yeast Species Isolated from Medicinal Plant Diospyros kaki Thumb.</title>
        <authorList>
            <person name="Rahmat E."/>
            <person name="Kang Y."/>
        </authorList>
    </citation>
    <scope>NUCLEOTIDE SEQUENCE</scope>
    <source>
        <strain evidence="2">KIOM G15050</strain>
    </source>
</reference>
<evidence type="ECO:0000313" key="3">
    <source>
        <dbReference type="Proteomes" id="UP000649328"/>
    </source>
</evidence>
<protein>
    <submittedName>
        <fullName evidence="2">Uncharacterized protein</fullName>
    </submittedName>
</protein>
<feature type="compositionally biased region" description="Basic and acidic residues" evidence="1">
    <location>
        <begin position="50"/>
        <end position="65"/>
    </location>
</feature>